<evidence type="ECO:0000256" key="5">
    <source>
        <dbReference type="PIRSR" id="PIRSR001430-1"/>
    </source>
</evidence>
<reference evidence="10" key="1">
    <citation type="submission" date="2018-11" db="EMBL/GenBank/DDBJ databases">
        <title>Genome sequencing of a novel mesophilic and cellulolytic organism within the genus Hungateiclostridium.</title>
        <authorList>
            <person name="Rettenmaier R."/>
            <person name="Liebl W."/>
            <person name="Zverlov V."/>
        </authorList>
    </citation>
    <scope>NUCLEOTIDE SEQUENCE [LARGE SCALE GENOMIC DNA]</scope>
    <source>
        <strain evidence="10">N2K1</strain>
    </source>
</reference>
<dbReference type="InterPro" id="IPR020103">
    <property type="entry name" value="PsdUridine_synth_cat_dom_sf"/>
</dbReference>
<evidence type="ECO:0000313" key="9">
    <source>
        <dbReference type="EMBL" id="RXE58297.1"/>
    </source>
</evidence>
<dbReference type="NCBIfam" id="TIGR00071">
    <property type="entry name" value="hisT_truA"/>
    <property type="match status" value="1"/>
</dbReference>
<dbReference type="Gene3D" id="3.30.70.660">
    <property type="entry name" value="Pseudouridine synthase I, catalytic domain, C-terminal subdomain"/>
    <property type="match status" value="1"/>
</dbReference>
<evidence type="ECO:0000256" key="4">
    <source>
        <dbReference type="HAMAP-Rule" id="MF_00171"/>
    </source>
</evidence>
<dbReference type="FunFam" id="3.30.70.580:FF:000001">
    <property type="entry name" value="tRNA pseudouridine synthase A"/>
    <property type="match status" value="1"/>
</dbReference>
<keyword evidence="10" id="KW-1185">Reference proteome</keyword>
<feature type="domain" description="Pseudouridine synthase I TruA alpha/beta" evidence="8">
    <location>
        <begin position="7"/>
        <end position="103"/>
    </location>
</feature>
<comment type="similarity">
    <text evidence="1 4 7">Belongs to the tRNA pseudouridine synthase TruA family.</text>
</comment>
<dbReference type="InterPro" id="IPR020094">
    <property type="entry name" value="TruA/RsuA/RluB/E/F_N"/>
</dbReference>
<dbReference type="GO" id="GO:0003723">
    <property type="term" value="F:RNA binding"/>
    <property type="evidence" value="ECO:0007669"/>
    <property type="project" value="InterPro"/>
</dbReference>
<dbReference type="PIRSF" id="PIRSF001430">
    <property type="entry name" value="tRNA_psdUrid_synth"/>
    <property type="match status" value="1"/>
</dbReference>
<evidence type="ECO:0000256" key="3">
    <source>
        <dbReference type="ARBA" id="ARBA00023235"/>
    </source>
</evidence>
<evidence type="ECO:0000256" key="2">
    <source>
        <dbReference type="ARBA" id="ARBA00022694"/>
    </source>
</evidence>
<comment type="function">
    <text evidence="4">Formation of pseudouridine at positions 38, 39 and 40 in the anticodon stem and loop of transfer RNAs.</text>
</comment>
<accession>A0A4Q0I3H2</accession>
<dbReference type="GO" id="GO:0031119">
    <property type="term" value="P:tRNA pseudouridine synthesis"/>
    <property type="evidence" value="ECO:0007669"/>
    <property type="project" value="UniProtKB-UniRule"/>
</dbReference>
<feature type="binding site" evidence="4 6">
    <location>
        <position position="110"/>
    </location>
    <ligand>
        <name>substrate</name>
    </ligand>
</feature>
<comment type="subunit">
    <text evidence="4">Homodimer.</text>
</comment>
<dbReference type="PANTHER" id="PTHR11142:SF0">
    <property type="entry name" value="TRNA PSEUDOURIDINE SYNTHASE-LIKE 1"/>
    <property type="match status" value="1"/>
</dbReference>
<comment type="caution">
    <text evidence="4">Lacks conserved residue(s) required for the propagation of feature annotation.</text>
</comment>
<dbReference type="RefSeq" id="WP_069196346.1">
    <property type="nucleotide sequence ID" value="NZ_RLII01000021.1"/>
</dbReference>
<keyword evidence="2 4" id="KW-0819">tRNA processing</keyword>
<dbReference type="CDD" id="cd02570">
    <property type="entry name" value="PseudoU_synth_EcTruA"/>
    <property type="match status" value="1"/>
</dbReference>
<keyword evidence="3 4" id="KW-0413">Isomerase</keyword>
<proteinExistence type="inferred from homology"/>
<dbReference type="EC" id="5.4.99.12" evidence="4"/>
<dbReference type="InterPro" id="IPR020097">
    <property type="entry name" value="PsdUridine_synth_TruA_a/b_dom"/>
</dbReference>
<dbReference type="Pfam" id="PF01416">
    <property type="entry name" value="PseudoU_synth_1"/>
    <property type="match status" value="2"/>
</dbReference>
<sequence length="244" mass="27594">MRNVKLIIEYDGTNYHGWQTQKNAKTVQDTIERAIKGLTGEMVELTASSRTDFGVHALGQVANFMTNSSIPGDRFSYALNRLLPDDIVIKDSQEVSLDFHARFRSKGKKYRYLIYNSRFPSAILRNRAYHVSYELDFESMQKAASYFPGTHDFSSFRASGSSVKTSVRTITEAVLERDDKIISFEISGNGFLYNMVRIIVGTLVDVGMGRIDADDIPKIIESLDRKRAGRTAPAEGLYLVEVYY</sequence>
<feature type="active site" description="Nucleophile" evidence="4 5">
    <location>
        <position position="52"/>
    </location>
</feature>
<dbReference type="PANTHER" id="PTHR11142">
    <property type="entry name" value="PSEUDOURIDYLATE SYNTHASE"/>
    <property type="match status" value="1"/>
</dbReference>
<dbReference type="InterPro" id="IPR020095">
    <property type="entry name" value="PsdUridine_synth_TruA_C"/>
</dbReference>
<gene>
    <name evidence="4 9" type="primary">truA</name>
    <name evidence="9" type="ORF">EFD62_13345</name>
</gene>
<dbReference type="InterPro" id="IPR001406">
    <property type="entry name" value="PsdUridine_synth_TruA"/>
</dbReference>
<dbReference type="SUPFAM" id="SSF55120">
    <property type="entry name" value="Pseudouridine synthase"/>
    <property type="match status" value="1"/>
</dbReference>
<dbReference type="GO" id="GO:0160147">
    <property type="term" value="F:tRNA pseudouridine(38-40) synthase activity"/>
    <property type="evidence" value="ECO:0007669"/>
    <property type="project" value="UniProtKB-EC"/>
</dbReference>
<dbReference type="OrthoDB" id="9811823at2"/>
<name>A0A4Q0I3H2_9FIRM</name>
<feature type="domain" description="Pseudouridine synthase I TruA alpha/beta" evidence="8">
    <location>
        <begin position="143"/>
        <end position="244"/>
    </location>
</feature>
<evidence type="ECO:0000256" key="6">
    <source>
        <dbReference type="PIRSR" id="PIRSR001430-2"/>
    </source>
</evidence>
<dbReference type="HAMAP" id="MF_00171">
    <property type="entry name" value="TruA"/>
    <property type="match status" value="1"/>
</dbReference>
<dbReference type="Gene3D" id="3.30.70.580">
    <property type="entry name" value="Pseudouridine synthase I, catalytic domain, N-terminal subdomain"/>
    <property type="match status" value="1"/>
</dbReference>
<dbReference type="EMBL" id="RLII01000021">
    <property type="protein sequence ID" value="RXE58297.1"/>
    <property type="molecule type" value="Genomic_DNA"/>
</dbReference>
<evidence type="ECO:0000259" key="8">
    <source>
        <dbReference type="Pfam" id="PF01416"/>
    </source>
</evidence>
<evidence type="ECO:0000313" key="10">
    <source>
        <dbReference type="Proteomes" id="UP000289166"/>
    </source>
</evidence>
<protein>
    <recommendedName>
        <fullName evidence="4">tRNA pseudouridine synthase A</fullName>
        <ecNumber evidence="4">5.4.99.12</ecNumber>
    </recommendedName>
    <alternativeName>
        <fullName evidence="4">tRNA pseudouridine(38-40) synthase</fullName>
    </alternativeName>
    <alternativeName>
        <fullName evidence="4">tRNA pseudouridylate synthase I</fullName>
    </alternativeName>
    <alternativeName>
        <fullName evidence="4">tRNA-uridine isomerase I</fullName>
    </alternativeName>
</protein>
<dbReference type="Proteomes" id="UP000289166">
    <property type="component" value="Unassembled WGS sequence"/>
</dbReference>
<organism evidence="9 10">
    <name type="scientific">Acetivibrio mesophilus</name>
    <dbReference type="NCBI Taxonomy" id="2487273"/>
    <lineage>
        <taxon>Bacteria</taxon>
        <taxon>Bacillati</taxon>
        <taxon>Bacillota</taxon>
        <taxon>Clostridia</taxon>
        <taxon>Eubacteriales</taxon>
        <taxon>Oscillospiraceae</taxon>
        <taxon>Acetivibrio</taxon>
    </lineage>
</organism>
<dbReference type="AlphaFoldDB" id="A0A4Q0I3H2"/>
<comment type="caution">
    <text evidence="9">The sequence shown here is derived from an EMBL/GenBank/DDBJ whole genome shotgun (WGS) entry which is preliminary data.</text>
</comment>
<comment type="catalytic activity">
    <reaction evidence="4 7">
        <text>uridine(38/39/40) in tRNA = pseudouridine(38/39/40) in tRNA</text>
        <dbReference type="Rhea" id="RHEA:22376"/>
        <dbReference type="Rhea" id="RHEA-COMP:10085"/>
        <dbReference type="Rhea" id="RHEA-COMP:10087"/>
        <dbReference type="ChEBI" id="CHEBI:65314"/>
        <dbReference type="ChEBI" id="CHEBI:65315"/>
        <dbReference type="EC" id="5.4.99.12"/>
    </reaction>
</comment>
<evidence type="ECO:0000256" key="1">
    <source>
        <dbReference type="ARBA" id="ARBA00009375"/>
    </source>
</evidence>
<evidence type="ECO:0000256" key="7">
    <source>
        <dbReference type="RuleBase" id="RU003792"/>
    </source>
</evidence>